<feature type="transmembrane region" description="Helical" evidence="11">
    <location>
        <begin position="1075"/>
        <end position="1095"/>
    </location>
</feature>
<dbReference type="InterPro" id="IPR000644">
    <property type="entry name" value="CBS_dom"/>
</dbReference>
<evidence type="ECO:0000256" key="6">
    <source>
        <dbReference type="ARBA" id="ARBA00023065"/>
    </source>
</evidence>
<dbReference type="InterPro" id="IPR001807">
    <property type="entry name" value="ClC"/>
</dbReference>
<feature type="transmembrane region" description="Helical" evidence="11">
    <location>
        <begin position="1159"/>
        <end position="1181"/>
    </location>
</feature>
<keyword evidence="8 11" id="KW-0472">Membrane</keyword>
<sequence>MGRTDLLPQQVNPMAMAASGSVGPAVDRSGSDSVGDPAEEEDTESGDLLGLFQTEVTARRTWEQLMDLFWDWFLEGRQVGMAVGMVRRFVEARDDEAYGTWCQGALATLSAGIPGSQGLEWSLTPEEFYIWATEVEAVLFTTYRNDRGPRGSTAGEGSETDGVHLMERGRRGGERARRAGRSRSNRENRRRRSPAPPASGSARGSTDGLTRGSTRERANEALRSAPWRAVPPALSGRGNTEGQESRSNATGSSVRRTAPPAVGSDACGSGSSSSSGNFAFVPRAPRDNDDCVDIWRHVLGVETSALPRGVEVTAGDGPFIPDARADYIRRVISGFTAEQQALMTLGLMTVLRAILAELGVILHAASFVDVVPEASGAPDADDDEDDDGIPTLMLQTDMQLEGAVGLYLVQRDVTLVSGIMARLQDALMGGDLGLARVRAEHLRSRVRRMRLGSFVDGDLADRLEALCVVVEENGLSTVAGGFHAMPEQVSEWTWSWWRTLEPMLHVEQDNPPVQPDTLQVTSSTEASLPGASLSDAELARLAADQEENRRDDEALREQQERFEAEETRYYEGVEAAVAAELQMQASRACQDWDDWAVWDEMNRPGRGRKRPFLEVVVRTPGAQGDEQRWCVPFDPSSGQQVVLQFKSEVETGLDKGATLEWSIMAKVLGVMLLRSQLRVERCNVGSLPEWNAGKLSNDEVKLRFGVDTLELLEAQKIVVEAGNGRDSLAGNGSSMAGTQPLRDGERVVLSRGSLVVQDSEGNPSVVMEPESSVDALALPGPAGSEMVSERCRVLPSGEGEPSESRETSACTDTLLDELLVFELKMSANNWAYEHSFSVWQQYLAWVSVAVALASIAGILVCYIDPFAAGSGIPEIKCYLNGIEHFPSVVGLKTLLAKAVGIVFSVSAGLPCGKEGPMIHSGAIIGAVVAGFRIDRNIKPYVYTQEVRDLVAAGASAGVSAAFGAPLGSVLFAIEEGSSHMNPQIMTRLFVACAVAALVSRSFSGWYHGLPLGLLGWRVPVSFGRFSNMDYHIQEFALFGLMAVCGGLLGGLFNCLNKRLTLWRQRHIGGRGHKRFLEVLLVTFVVSSFDFLVVALCSDSPLTLEDLPPTMELYWNLGAKAMKNLFHGQENYHWGFLLLFAVKNFCFACWNYGTGVPSGLFIPSLLTGAAFGRLVGQLVAVLRDLDTNGNSPFSFVAQPGTYALIGACSMLAGTARITISLAMILMETSGEAEFGLPIFLSVMVAKWVGDRFNRGIYDLHIIELKHIPFLEQNPEKEMIPLQARDVMQRNVVTLELVESVSNLVEVLAGENHHSFPVLYPDTKRVAGMLSQSVLRRILEHGEEAGLFVAHGEAAPTKHISWQKMLPSMPFRCQTPAEVRELVADHSDKLVDLRPYVNRNSLFVLKYTSVWNCYRLFRQLGMRHLAVLGRDGSLVGIITRKDLILATEAAEEGEETSDEDEDQFDEEARSPEINFAPSPGSDHEDDGISSLVRINTKSTTRSNASGLSQRQLSERQLESTTGGMGGAGM</sequence>
<dbReference type="SUPFAM" id="SSF81340">
    <property type="entry name" value="Clc chloride channel"/>
    <property type="match status" value="1"/>
</dbReference>
<evidence type="ECO:0000256" key="2">
    <source>
        <dbReference type="ARBA" id="ARBA00022448"/>
    </source>
</evidence>
<evidence type="ECO:0000256" key="3">
    <source>
        <dbReference type="ARBA" id="ARBA00022692"/>
    </source>
</evidence>
<proteinExistence type="inferred from homology"/>
<feature type="compositionally biased region" description="Polar residues" evidence="12">
    <location>
        <begin position="237"/>
        <end position="255"/>
    </location>
</feature>
<organism evidence="14 15">
    <name type="scientific">Symbiodinium microadriaticum</name>
    <name type="common">Dinoflagellate</name>
    <name type="synonym">Zooxanthella microadriatica</name>
    <dbReference type="NCBI Taxonomy" id="2951"/>
    <lineage>
        <taxon>Eukaryota</taxon>
        <taxon>Sar</taxon>
        <taxon>Alveolata</taxon>
        <taxon>Dinophyceae</taxon>
        <taxon>Suessiales</taxon>
        <taxon>Symbiodiniaceae</taxon>
        <taxon>Symbiodinium</taxon>
    </lineage>
</organism>
<comment type="subcellular location">
    <subcellularLocation>
        <location evidence="1 11">Membrane</location>
        <topology evidence="1 11">Multi-pass membrane protein</topology>
    </subcellularLocation>
</comment>
<feature type="transmembrane region" description="Helical" evidence="11">
    <location>
        <begin position="842"/>
        <end position="863"/>
    </location>
</feature>
<dbReference type="GO" id="GO:0005254">
    <property type="term" value="F:chloride channel activity"/>
    <property type="evidence" value="ECO:0007669"/>
    <property type="project" value="UniProtKB-UniRule"/>
</dbReference>
<evidence type="ECO:0000256" key="5">
    <source>
        <dbReference type="ARBA" id="ARBA00022989"/>
    </source>
</evidence>
<keyword evidence="9 11" id="KW-0868">Chloride</keyword>
<keyword evidence="2 11" id="KW-0813">Transport</keyword>
<feature type="compositionally biased region" description="Acidic residues" evidence="12">
    <location>
        <begin position="1447"/>
        <end position="1463"/>
    </location>
</feature>
<feature type="region of interest" description="Disordered" evidence="12">
    <location>
        <begin position="1447"/>
        <end position="1527"/>
    </location>
</feature>
<dbReference type="SMART" id="SM00116">
    <property type="entry name" value="CBS"/>
    <property type="match status" value="2"/>
</dbReference>
<evidence type="ECO:0000313" key="14">
    <source>
        <dbReference type="EMBL" id="OLQ08783.1"/>
    </source>
</evidence>
<evidence type="ECO:0000256" key="8">
    <source>
        <dbReference type="ARBA" id="ARBA00023136"/>
    </source>
</evidence>
<evidence type="ECO:0000256" key="11">
    <source>
        <dbReference type="RuleBase" id="RU361221"/>
    </source>
</evidence>
<keyword evidence="15" id="KW-1185">Reference proteome</keyword>
<dbReference type="Gene3D" id="3.10.580.10">
    <property type="entry name" value="CBS-domain"/>
    <property type="match status" value="1"/>
</dbReference>
<keyword evidence="5 11" id="KW-1133">Transmembrane helix</keyword>
<name>A0A1Q9EMW4_SYMMI</name>
<feature type="transmembrane region" description="Helical" evidence="11">
    <location>
        <begin position="1131"/>
        <end position="1152"/>
    </location>
</feature>
<dbReference type="Pfam" id="PF00654">
    <property type="entry name" value="Voltage_CLC"/>
    <property type="match status" value="1"/>
</dbReference>
<evidence type="ECO:0000256" key="1">
    <source>
        <dbReference type="ARBA" id="ARBA00004141"/>
    </source>
</evidence>
<feature type="domain" description="CBS" evidence="13">
    <location>
        <begin position="1286"/>
        <end position="1343"/>
    </location>
</feature>
<feature type="transmembrane region" description="Helical" evidence="11">
    <location>
        <begin position="988"/>
        <end position="1006"/>
    </location>
</feature>
<dbReference type="Pfam" id="PF00571">
    <property type="entry name" value="CBS"/>
    <property type="match status" value="2"/>
</dbReference>
<dbReference type="GO" id="GO:0005765">
    <property type="term" value="C:lysosomal membrane"/>
    <property type="evidence" value="ECO:0007669"/>
    <property type="project" value="TreeGrafter"/>
</dbReference>
<keyword evidence="7 10" id="KW-0129">CBS domain</keyword>
<dbReference type="PANTHER" id="PTHR11689:SF136">
    <property type="entry name" value="H(+)_CL(-) EXCHANGE TRANSPORTER 7"/>
    <property type="match status" value="1"/>
</dbReference>
<evidence type="ECO:0000256" key="12">
    <source>
        <dbReference type="SAM" id="MobiDB-lite"/>
    </source>
</evidence>
<feature type="region of interest" description="Disordered" evidence="12">
    <location>
        <begin position="509"/>
        <end position="534"/>
    </location>
</feature>
<protein>
    <recommendedName>
        <fullName evidence="11">Chloride channel protein</fullName>
    </recommendedName>
</protein>
<evidence type="ECO:0000256" key="4">
    <source>
        <dbReference type="ARBA" id="ARBA00022737"/>
    </source>
</evidence>
<comment type="caution">
    <text evidence="11">Lacks conserved residue(s) required for the propagation of feature annotation.</text>
</comment>
<dbReference type="PRINTS" id="PR00762">
    <property type="entry name" value="CLCHANNEL"/>
</dbReference>
<dbReference type="FunFam" id="1.10.3080.10:FF:000014">
    <property type="entry name" value="Chloride channel protein"/>
    <property type="match status" value="1"/>
</dbReference>
<evidence type="ECO:0000256" key="10">
    <source>
        <dbReference type="PROSITE-ProRule" id="PRU00703"/>
    </source>
</evidence>
<accession>A0A1Q9EMW4</accession>
<gene>
    <name evidence="14" type="primary">Clcn7</name>
    <name evidence="14" type="ORF">AK812_SmicGene7674</name>
</gene>
<feature type="compositionally biased region" description="Basic residues" evidence="12">
    <location>
        <begin position="178"/>
        <end position="193"/>
    </location>
</feature>
<dbReference type="InterPro" id="IPR046342">
    <property type="entry name" value="CBS_dom_sf"/>
</dbReference>
<feature type="region of interest" description="Disordered" evidence="12">
    <location>
        <begin position="17"/>
        <end position="45"/>
    </location>
</feature>
<dbReference type="SUPFAM" id="SSF54631">
    <property type="entry name" value="CBS-domain pair"/>
    <property type="match status" value="1"/>
</dbReference>
<dbReference type="InterPro" id="IPR051280">
    <property type="entry name" value="Cl-channel/antiporter"/>
</dbReference>
<feature type="compositionally biased region" description="Polar residues" evidence="12">
    <location>
        <begin position="1490"/>
        <end position="1509"/>
    </location>
</feature>
<feature type="compositionally biased region" description="Basic and acidic residues" evidence="12">
    <location>
        <begin position="161"/>
        <end position="177"/>
    </location>
</feature>
<feature type="transmembrane region" description="Helical" evidence="11">
    <location>
        <begin position="1035"/>
        <end position="1055"/>
    </location>
</feature>
<dbReference type="InterPro" id="IPR014743">
    <property type="entry name" value="Cl-channel_core"/>
</dbReference>
<keyword evidence="4" id="KW-0677">Repeat</keyword>
<dbReference type="PROSITE" id="PS51371">
    <property type="entry name" value="CBS"/>
    <property type="match status" value="2"/>
</dbReference>
<comment type="caution">
    <text evidence="14">The sequence shown here is derived from an EMBL/GenBank/DDBJ whole genome shotgun (WGS) entry which is preliminary data.</text>
</comment>
<evidence type="ECO:0000313" key="15">
    <source>
        <dbReference type="Proteomes" id="UP000186817"/>
    </source>
</evidence>
<keyword evidence="3 11" id="KW-0812">Transmembrane</keyword>
<comment type="similarity">
    <text evidence="11">Belongs to the chloride channel (TC 2.A.49) family.</text>
</comment>
<dbReference type="CDD" id="cd04591">
    <property type="entry name" value="CBS_pair_voltage-gated_CLC_euk_bac"/>
    <property type="match status" value="1"/>
</dbReference>
<dbReference type="Gene3D" id="1.10.3080.10">
    <property type="entry name" value="Clc chloride channel"/>
    <property type="match status" value="1"/>
</dbReference>
<dbReference type="PANTHER" id="PTHR11689">
    <property type="entry name" value="CHLORIDE CHANNEL PROTEIN CLC FAMILY MEMBER"/>
    <property type="match status" value="1"/>
</dbReference>
<evidence type="ECO:0000256" key="7">
    <source>
        <dbReference type="ARBA" id="ARBA00023122"/>
    </source>
</evidence>
<feature type="transmembrane region" description="Helical" evidence="11">
    <location>
        <begin position="1201"/>
        <end position="1224"/>
    </location>
</feature>
<keyword evidence="6 11" id="KW-0406">Ion transport</keyword>
<dbReference type="OrthoDB" id="444877at2759"/>
<dbReference type="Proteomes" id="UP000186817">
    <property type="component" value="Unassembled WGS sequence"/>
</dbReference>
<evidence type="ECO:0000259" key="13">
    <source>
        <dbReference type="PROSITE" id="PS51371"/>
    </source>
</evidence>
<feature type="domain" description="CBS" evidence="13">
    <location>
        <begin position="1395"/>
        <end position="1453"/>
    </location>
</feature>
<feature type="region of interest" description="Disordered" evidence="12">
    <location>
        <begin position="145"/>
        <end position="281"/>
    </location>
</feature>
<evidence type="ECO:0000256" key="9">
    <source>
        <dbReference type="ARBA" id="ARBA00023214"/>
    </source>
</evidence>
<reference evidence="14 15" key="1">
    <citation type="submission" date="2016-02" db="EMBL/GenBank/DDBJ databases">
        <title>Genome analysis of coral dinoflagellate symbionts highlights evolutionary adaptations to a symbiotic lifestyle.</title>
        <authorList>
            <person name="Aranda M."/>
            <person name="Li Y."/>
            <person name="Liew Y.J."/>
            <person name="Baumgarten S."/>
            <person name="Simakov O."/>
            <person name="Wilson M."/>
            <person name="Piel J."/>
            <person name="Ashoor H."/>
            <person name="Bougouffa S."/>
            <person name="Bajic V.B."/>
            <person name="Ryu T."/>
            <person name="Ravasi T."/>
            <person name="Bayer T."/>
            <person name="Micklem G."/>
            <person name="Kim H."/>
            <person name="Bhak J."/>
            <person name="Lajeunesse T.C."/>
            <person name="Voolstra C.R."/>
        </authorList>
    </citation>
    <scope>NUCLEOTIDE SEQUENCE [LARGE SCALE GENOMIC DNA]</scope>
    <source>
        <strain evidence="14 15">CCMP2467</strain>
    </source>
</reference>
<feature type="compositionally biased region" description="Polar residues" evidence="12">
    <location>
        <begin position="516"/>
        <end position="526"/>
    </location>
</feature>
<dbReference type="EMBL" id="LSRX01000110">
    <property type="protein sequence ID" value="OLQ08783.1"/>
    <property type="molecule type" value="Genomic_DNA"/>
</dbReference>